<dbReference type="PANTHER" id="PTHR30327">
    <property type="entry name" value="UNCHARACTERIZED PROTEIN YQGE"/>
    <property type="match status" value="1"/>
</dbReference>
<keyword evidence="2" id="KW-0732">Signal</keyword>
<dbReference type="AlphaFoldDB" id="A0A7Y9T3D3"/>
<dbReference type="GO" id="GO:0005829">
    <property type="term" value="C:cytosol"/>
    <property type="evidence" value="ECO:0007669"/>
    <property type="project" value="TreeGrafter"/>
</dbReference>
<reference evidence="3 4" key="1">
    <citation type="submission" date="2020-07" db="EMBL/GenBank/DDBJ databases">
        <title>Genomic Encyclopedia of Type Strains, Phase IV (KMG-V): Genome sequencing to study the core and pangenomes of soil and plant-associated prokaryotes.</title>
        <authorList>
            <person name="Whitman W."/>
        </authorList>
    </citation>
    <scope>NUCLEOTIDE SEQUENCE [LARGE SCALE GENOMIC DNA]</scope>
    <source>
        <strain evidence="3 4">M8UP30</strain>
    </source>
</reference>
<dbReference type="Pfam" id="PF02622">
    <property type="entry name" value="DUF179"/>
    <property type="match status" value="1"/>
</dbReference>
<sequence>MSLRKGLLFAMLLAIVALAEPGRVNVDKAEFDVPKPNTLLRAPAPATAALPWYGSWPANKLSRWLKAFRRKGELVPASFLPIQFKNPKGLGIGKLLVASRGLGDPHFAGTVILLVHYDENGVVGLILNRRTDVPLSQVLDLNAAKDRSDPVYIGGPMEPSAAFALFQSSAKIEKAENIFGGVYLISDKGLFEKTISARPDPNVFHVYLGYAGWTQDQLRTEVQLGAWFVFPVDTATIFNPDPDSLWLQMIRKTELRLAKTEPFVEISQPVELF</sequence>
<evidence type="ECO:0000256" key="2">
    <source>
        <dbReference type="SAM" id="SignalP"/>
    </source>
</evidence>
<dbReference type="InterPro" id="IPR003774">
    <property type="entry name" value="AlgH-like"/>
</dbReference>
<evidence type="ECO:0000313" key="4">
    <source>
        <dbReference type="Proteomes" id="UP000534186"/>
    </source>
</evidence>
<gene>
    <name evidence="3" type="ORF">HDF12_003107</name>
</gene>
<accession>A0A7Y9T3D3</accession>
<name>A0A7Y9T3D3_9BACT</name>
<feature type="chain" id="PRO_5030863546" evidence="2">
    <location>
        <begin position="20"/>
        <end position="273"/>
    </location>
</feature>
<dbReference type="EMBL" id="JACCCV010000002">
    <property type="protein sequence ID" value="NYF52708.1"/>
    <property type="molecule type" value="Genomic_DNA"/>
</dbReference>
<comment type="caution">
    <text evidence="3">The sequence shown here is derived from an EMBL/GenBank/DDBJ whole genome shotgun (WGS) entry which is preliminary data.</text>
</comment>
<organism evidence="3 4">
    <name type="scientific">Tunturiibacter lichenicola</name>
    <dbReference type="NCBI Taxonomy" id="2051959"/>
    <lineage>
        <taxon>Bacteria</taxon>
        <taxon>Pseudomonadati</taxon>
        <taxon>Acidobacteriota</taxon>
        <taxon>Terriglobia</taxon>
        <taxon>Terriglobales</taxon>
        <taxon>Acidobacteriaceae</taxon>
        <taxon>Tunturiibacter</taxon>
    </lineage>
</organism>
<feature type="signal peptide" evidence="2">
    <location>
        <begin position="1"/>
        <end position="19"/>
    </location>
</feature>
<proteinExistence type="inferred from homology"/>
<dbReference type="Gene3D" id="3.40.1740.10">
    <property type="entry name" value="VC0467-like"/>
    <property type="match status" value="1"/>
</dbReference>
<protein>
    <submittedName>
        <fullName evidence="3">Putative AlgH/UPF0301 family transcriptional regulator</fullName>
    </submittedName>
</protein>
<evidence type="ECO:0000313" key="3">
    <source>
        <dbReference type="EMBL" id="NYF52708.1"/>
    </source>
</evidence>
<dbReference type="Proteomes" id="UP000534186">
    <property type="component" value="Unassembled WGS sequence"/>
</dbReference>
<dbReference type="PANTHER" id="PTHR30327:SF1">
    <property type="entry name" value="UPF0301 PROTEIN YQGE"/>
    <property type="match status" value="1"/>
</dbReference>
<dbReference type="SUPFAM" id="SSF143456">
    <property type="entry name" value="VC0467-like"/>
    <property type="match status" value="1"/>
</dbReference>
<comment type="similarity">
    <text evidence="1">Belongs to the UPF0301 (AlgH) family.</text>
</comment>
<evidence type="ECO:0000256" key="1">
    <source>
        <dbReference type="ARBA" id="ARBA00009600"/>
    </source>
</evidence>